<dbReference type="EMBL" id="JAGUCN010000028">
    <property type="protein sequence ID" value="MBS2213464.1"/>
    <property type="molecule type" value="Genomic_DNA"/>
</dbReference>
<evidence type="ECO:0000313" key="3">
    <source>
        <dbReference type="Proteomes" id="UP000721861"/>
    </source>
</evidence>
<dbReference type="Proteomes" id="UP000721861">
    <property type="component" value="Unassembled WGS sequence"/>
</dbReference>
<feature type="transmembrane region" description="Helical" evidence="1">
    <location>
        <begin position="6"/>
        <end position="35"/>
    </location>
</feature>
<comment type="caution">
    <text evidence="2">The sequence shown here is derived from an EMBL/GenBank/DDBJ whole genome shotgun (WGS) entry which is preliminary data.</text>
</comment>
<name>A0ABS5KEI4_9BACT</name>
<dbReference type="RefSeq" id="WP_212230657.1">
    <property type="nucleotide sequence ID" value="NZ_JAGUCN010000028.1"/>
</dbReference>
<feature type="transmembrane region" description="Helical" evidence="1">
    <location>
        <begin position="86"/>
        <end position="104"/>
    </location>
</feature>
<keyword evidence="1" id="KW-0472">Membrane</keyword>
<accession>A0ABS5KEI4</accession>
<evidence type="ECO:0000256" key="1">
    <source>
        <dbReference type="SAM" id="Phobius"/>
    </source>
</evidence>
<sequence>MKLPEFYVLAVVLLAGYTPPFHFNIIAIVLAALIILQIVSKKRITGILLSSLFILVNLFMLGALISELSEFSQFNSDARQMLWGGLAIWSINMCAAGLLLYKYFKKDTLSCKQNGL</sequence>
<gene>
    <name evidence="2" type="ORF">KEM09_18790</name>
</gene>
<feature type="transmembrane region" description="Helical" evidence="1">
    <location>
        <begin position="47"/>
        <end position="66"/>
    </location>
</feature>
<keyword evidence="1" id="KW-0812">Transmembrane</keyword>
<keyword evidence="1" id="KW-1133">Transmembrane helix</keyword>
<keyword evidence="3" id="KW-1185">Reference proteome</keyword>
<evidence type="ECO:0000313" key="2">
    <source>
        <dbReference type="EMBL" id="MBS2213464.1"/>
    </source>
</evidence>
<protein>
    <recommendedName>
        <fullName evidence="4">Transmembrane protein</fullName>
    </recommendedName>
</protein>
<evidence type="ECO:0008006" key="4">
    <source>
        <dbReference type="Google" id="ProtNLM"/>
    </source>
</evidence>
<proteinExistence type="predicted"/>
<reference evidence="2 3" key="1">
    <citation type="journal article" date="2014" name="Int. J. Syst. Evol. Microbiol.">
        <title>Carboxylicivirga gen. nov. in the family Marinilabiliaceae with two novel species, Carboxylicivirga mesophila sp. nov. and Carboxylicivirga taeanensis sp. nov., and reclassification of Cytophaga fermentans as Saccharicrinis fermentans gen. nov., comb. nov.</title>
        <authorList>
            <person name="Yang S.H."/>
            <person name="Seo H.S."/>
            <person name="Woo J.H."/>
            <person name="Oh H.M."/>
            <person name="Jang H."/>
            <person name="Lee J.H."/>
            <person name="Kim S.J."/>
            <person name="Kwon K.K."/>
        </authorList>
    </citation>
    <scope>NUCLEOTIDE SEQUENCE [LARGE SCALE GENOMIC DNA]</scope>
    <source>
        <strain evidence="2 3">JCM 18290</strain>
    </source>
</reference>
<organism evidence="2 3">
    <name type="scientific">Carboxylicivirga mesophila</name>
    <dbReference type="NCBI Taxonomy" id="1166478"/>
    <lineage>
        <taxon>Bacteria</taxon>
        <taxon>Pseudomonadati</taxon>
        <taxon>Bacteroidota</taxon>
        <taxon>Bacteroidia</taxon>
        <taxon>Marinilabiliales</taxon>
        <taxon>Marinilabiliaceae</taxon>
        <taxon>Carboxylicivirga</taxon>
    </lineage>
</organism>